<evidence type="ECO:0000256" key="2">
    <source>
        <dbReference type="ARBA" id="ARBA00022540"/>
    </source>
</evidence>
<dbReference type="Gene3D" id="1.10.246.60">
    <property type="entry name" value="Eukaryotic translation initiation factor 3 like domains"/>
    <property type="match status" value="1"/>
</dbReference>
<evidence type="ECO:0000313" key="7">
    <source>
        <dbReference type="EMBL" id="JAG61343.1"/>
    </source>
</evidence>
<evidence type="ECO:0000256" key="1">
    <source>
        <dbReference type="ARBA" id="ARBA00022490"/>
    </source>
</evidence>
<dbReference type="EMBL" id="GBHO01001704">
    <property type="protein sequence ID" value="JAG41900.1"/>
    <property type="molecule type" value="Transcribed_RNA"/>
</dbReference>
<name>A0A0A9ZHP3_LYGHE</name>
<dbReference type="AlphaFoldDB" id="A0A0A9ZHP3"/>
<accession>A0A0A9ZHP3</accession>
<dbReference type="Pfam" id="PF08597">
    <property type="entry name" value="eIF3_subunit"/>
    <property type="match status" value="1"/>
</dbReference>
<sequence>MTSQVTQIPRGGDYFSEDADDGSPGKPIVAKNKWEGEDEEEEVLDSWDMEEEEKPEEPQPPAGEKSSKKNLKKIGDKFEEKERKKREAQMKEKSLEEMTPEERLAEKLRRQKLQEESDLFLAKEVFGVGKVLEEKEDYDKLKDDVLKIVQDGVKNAHFVNFAEELVQALCIHMNSTDIKKIHTKLGNLQIEKAKLEKGDKSKKSKAKAKIKVERDHDYSEFSAYATEEFDDFI</sequence>
<reference evidence="6" key="2">
    <citation type="submission" date="2014-07" db="EMBL/GenBank/DDBJ databases">
        <authorList>
            <person name="Hull J."/>
        </authorList>
    </citation>
    <scope>NUCLEOTIDE SEQUENCE</scope>
</reference>
<evidence type="ECO:0000313" key="8">
    <source>
        <dbReference type="EMBL" id="JAQ07612.1"/>
    </source>
</evidence>
<gene>
    <name evidence="8" type="primary">CPIJ004899_1</name>
    <name evidence="6" type="ORF">CM83_37288</name>
    <name evidence="5" type="ORF">CM83_37290</name>
    <name evidence="8" type="ORF">g.44712</name>
</gene>
<dbReference type="EMBL" id="GDHC01011017">
    <property type="protein sequence ID" value="JAQ07612.1"/>
    <property type="molecule type" value="Transcribed_RNA"/>
</dbReference>
<dbReference type="GO" id="GO:0003743">
    <property type="term" value="F:translation initiation factor activity"/>
    <property type="evidence" value="ECO:0007669"/>
    <property type="project" value="UniProtKB-KW"/>
</dbReference>
<dbReference type="InterPro" id="IPR023194">
    <property type="entry name" value="eIF3-like_dom_sf"/>
</dbReference>
<dbReference type="PANTHER" id="PTHR21681:SF0">
    <property type="entry name" value="EUKARYOTIC TRANSLATION INITIATION FACTOR 3 SUBUNIT J"/>
    <property type="match status" value="1"/>
</dbReference>
<evidence type="ECO:0000256" key="3">
    <source>
        <dbReference type="ARBA" id="ARBA00022917"/>
    </source>
</evidence>
<dbReference type="EMBL" id="GBHO01001706">
    <property type="protein sequence ID" value="JAG41898.1"/>
    <property type="molecule type" value="Transcribed_RNA"/>
</dbReference>
<dbReference type="EMBL" id="GBRD01004478">
    <property type="protein sequence ID" value="JAG61343.1"/>
    <property type="molecule type" value="Transcribed_RNA"/>
</dbReference>
<feature type="compositionally biased region" description="Acidic residues" evidence="4">
    <location>
        <begin position="36"/>
        <end position="55"/>
    </location>
</feature>
<keyword evidence="1" id="KW-0963">Cytoplasm</keyword>
<proteinExistence type="predicted"/>
<reference evidence="8" key="4">
    <citation type="journal article" date="2016" name="Gigascience">
        <title>De novo construction of an expanded transcriptome assembly for the western tarnished plant bug, Lygus hesperus.</title>
        <authorList>
            <person name="Tassone E.E."/>
            <person name="Geib S.M."/>
            <person name="Hall B."/>
            <person name="Fabrick J.A."/>
            <person name="Brent C.S."/>
            <person name="Hull J.J."/>
        </authorList>
    </citation>
    <scope>NUCLEOTIDE SEQUENCE</scope>
</reference>
<keyword evidence="2 6" id="KW-0396">Initiation factor</keyword>
<reference evidence="6" key="1">
    <citation type="journal article" date="2014" name="PLoS ONE">
        <title>Transcriptome-Based Identification of ABC Transporters in the Western Tarnished Plant Bug Lygus hesperus.</title>
        <authorList>
            <person name="Hull J.J."/>
            <person name="Chaney K."/>
            <person name="Geib S.M."/>
            <person name="Fabrick J.A."/>
            <person name="Brent C.S."/>
            <person name="Walsh D."/>
            <person name="Lavine L.C."/>
        </authorList>
    </citation>
    <scope>NUCLEOTIDE SEQUENCE</scope>
</reference>
<dbReference type="GO" id="GO:0005852">
    <property type="term" value="C:eukaryotic translation initiation factor 3 complex"/>
    <property type="evidence" value="ECO:0007669"/>
    <property type="project" value="InterPro"/>
</dbReference>
<protein>
    <submittedName>
        <fullName evidence="6">Eukaryotic translation initiation factor 3 subunit J</fullName>
    </submittedName>
</protein>
<dbReference type="PANTHER" id="PTHR21681">
    <property type="entry name" value="EUKARYOTIC TRANSLATION INITIATION FACTOR 3 SUBUNIT J"/>
    <property type="match status" value="1"/>
</dbReference>
<evidence type="ECO:0000313" key="6">
    <source>
        <dbReference type="EMBL" id="JAG41900.1"/>
    </source>
</evidence>
<feature type="region of interest" description="Disordered" evidence="4">
    <location>
        <begin position="1"/>
        <end position="103"/>
    </location>
</feature>
<keyword evidence="3" id="KW-0648">Protein biosynthesis</keyword>
<evidence type="ECO:0000313" key="5">
    <source>
        <dbReference type="EMBL" id="JAG41898.1"/>
    </source>
</evidence>
<dbReference type="InterPro" id="IPR013906">
    <property type="entry name" value="eIF3j"/>
</dbReference>
<feature type="compositionally biased region" description="Basic and acidic residues" evidence="4">
    <location>
        <begin position="73"/>
        <end position="103"/>
    </location>
</feature>
<evidence type="ECO:0000256" key="4">
    <source>
        <dbReference type="SAM" id="MobiDB-lite"/>
    </source>
</evidence>
<organism evidence="6">
    <name type="scientific">Lygus hesperus</name>
    <name type="common">Western plant bug</name>
    <dbReference type="NCBI Taxonomy" id="30085"/>
    <lineage>
        <taxon>Eukaryota</taxon>
        <taxon>Metazoa</taxon>
        <taxon>Ecdysozoa</taxon>
        <taxon>Arthropoda</taxon>
        <taxon>Hexapoda</taxon>
        <taxon>Insecta</taxon>
        <taxon>Pterygota</taxon>
        <taxon>Neoptera</taxon>
        <taxon>Paraneoptera</taxon>
        <taxon>Hemiptera</taxon>
        <taxon>Heteroptera</taxon>
        <taxon>Panheteroptera</taxon>
        <taxon>Cimicomorpha</taxon>
        <taxon>Miridae</taxon>
        <taxon>Mirini</taxon>
        <taxon>Lygus</taxon>
    </lineage>
</organism>
<reference evidence="7" key="3">
    <citation type="submission" date="2014-09" db="EMBL/GenBank/DDBJ databases">
        <authorList>
            <person name="Magalhaes I.L.F."/>
            <person name="Oliveira U."/>
            <person name="Santos F.R."/>
            <person name="Vidigal T.H.D.A."/>
            <person name="Brescovit A.D."/>
            <person name="Santos A.J."/>
        </authorList>
    </citation>
    <scope>NUCLEOTIDE SEQUENCE</scope>
</reference>